<keyword evidence="2" id="KW-1185">Reference proteome</keyword>
<comment type="caution">
    <text evidence="1">The sequence shown here is derived from an EMBL/GenBank/DDBJ whole genome shotgun (WGS) entry which is preliminary data.</text>
</comment>
<dbReference type="STRING" id="93625.A0A409X2C0"/>
<proteinExistence type="predicted"/>
<accession>A0A409X2C0</accession>
<reference evidence="1 2" key="1">
    <citation type="journal article" date="2018" name="Evol. Lett.">
        <title>Horizontal gene cluster transfer increased hallucinogenic mushroom diversity.</title>
        <authorList>
            <person name="Reynolds H.T."/>
            <person name="Vijayakumar V."/>
            <person name="Gluck-Thaler E."/>
            <person name="Korotkin H.B."/>
            <person name="Matheny P.B."/>
            <person name="Slot J.C."/>
        </authorList>
    </citation>
    <scope>NUCLEOTIDE SEQUENCE [LARGE SCALE GENOMIC DNA]</scope>
    <source>
        <strain evidence="1 2">2631</strain>
    </source>
</reference>
<feature type="non-terminal residue" evidence="1">
    <location>
        <position position="562"/>
    </location>
</feature>
<dbReference type="InParanoid" id="A0A409X2C0"/>
<protein>
    <submittedName>
        <fullName evidence="1">Uncharacterized protein</fullName>
    </submittedName>
</protein>
<organism evidence="1 2">
    <name type="scientific">Psilocybe cyanescens</name>
    <dbReference type="NCBI Taxonomy" id="93625"/>
    <lineage>
        <taxon>Eukaryota</taxon>
        <taxon>Fungi</taxon>
        <taxon>Dikarya</taxon>
        <taxon>Basidiomycota</taxon>
        <taxon>Agaricomycotina</taxon>
        <taxon>Agaricomycetes</taxon>
        <taxon>Agaricomycetidae</taxon>
        <taxon>Agaricales</taxon>
        <taxon>Agaricineae</taxon>
        <taxon>Strophariaceae</taxon>
        <taxon>Psilocybe</taxon>
    </lineage>
</organism>
<sequence length="562" mass="64059">MSRYSTEPPAFDDDADFDCRSAIIDQDARNTPMQEDYRLVTHSLSAFCARATSLLQEHRYHEYVRFVLNLCYEENYQAFLDPIQHRLDDEDCHHPISGLRDYDSLLAISDDLLGGFCNVDIHRIPNIPLCKSGAQTLYRVLLLGLYDPTRNRSVCTQDEQRTFYEKGLLPSIFQLLGEQRTTDWPPTYNSEMFQARGSNGRLRFSTKVLPDWIIPHLADTIRENLTQNRVTWGEDLKILHQVRSVKNESMHSINSIDASRSLEAWLELNGFDHQDLIERSDCYVDVAAELSSDSGECLAWRTDAHKYMVQNILRIDEDNAVRITSLGSSKYTRDCTSHMTAVSGCRITTGSRAQGYFTIPYLQLYQTDKALTAHPDRGHHAKFLTCKEVLNGKYCVFMEELFTLCTTAANRKSSSRARVEVRCPLTNANEVLLDMDDGLLNKLLIAVPCHTWWGLRAHWILAMKYVLDWQSEGEPLLRISASALLLTAFIPWLLNGLYAAPDEGPTSRKLLDATLPQVDRLNADPDALAYNTSIRPITFEDRDTDEEVDEEEIDGDILALTQ</sequence>
<dbReference type="EMBL" id="NHYD01002788">
    <property type="protein sequence ID" value="PPQ84894.1"/>
    <property type="molecule type" value="Genomic_DNA"/>
</dbReference>
<evidence type="ECO:0000313" key="2">
    <source>
        <dbReference type="Proteomes" id="UP000283269"/>
    </source>
</evidence>
<evidence type="ECO:0000313" key="1">
    <source>
        <dbReference type="EMBL" id="PPQ84894.1"/>
    </source>
</evidence>
<gene>
    <name evidence="1" type="ORF">CVT25_004588</name>
</gene>
<dbReference type="AlphaFoldDB" id="A0A409X2C0"/>
<dbReference type="Proteomes" id="UP000283269">
    <property type="component" value="Unassembled WGS sequence"/>
</dbReference>
<dbReference type="OrthoDB" id="3261690at2759"/>
<name>A0A409X2C0_PSICY</name>